<feature type="domain" description="Cyclic nucleotide-binding" evidence="2">
    <location>
        <begin position="2019"/>
        <end position="2123"/>
    </location>
</feature>
<feature type="transmembrane region" description="Helical" evidence="1">
    <location>
        <begin position="106"/>
        <end position="129"/>
    </location>
</feature>
<accession>A0AAJ7EEH6</accession>
<feature type="transmembrane region" description="Helical" evidence="1">
    <location>
        <begin position="1408"/>
        <end position="1427"/>
    </location>
</feature>
<feature type="transmembrane region" description="Helical" evidence="1">
    <location>
        <begin position="1836"/>
        <end position="1860"/>
    </location>
</feature>
<feature type="transmembrane region" description="Helical" evidence="1">
    <location>
        <begin position="67"/>
        <end position="91"/>
    </location>
</feature>
<dbReference type="GO" id="GO:0005886">
    <property type="term" value="C:plasma membrane"/>
    <property type="evidence" value="ECO:0007669"/>
    <property type="project" value="TreeGrafter"/>
</dbReference>
<feature type="transmembrane region" description="Helical" evidence="1">
    <location>
        <begin position="149"/>
        <end position="165"/>
    </location>
</feature>
<evidence type="ECO:0000259" key="2">
    <source>
        <dbReference type="PROSITE" id="PS50042"/>
    </source>
</evidence>
<feature type="transmembrane region" description="Helical" evidence="1">
    <location>
        <begin position="610"/>
        <end position="627"/>
    </location>
</feature>
<feature type="transmembrane region" description="Helical" evidence="1">
    <location>
        <begin position="1380"/>
        <end position="1402"/>
    </location>
</feature>
<proteinExistence type="predicted"/>
<dbReference type="SUPFAM" id="SSF81324">
    <property type="entry name" value="Voltage-gated potassium channels"/>
    <property type="match status" value="4"/>
</dbReference>
<feature type="transmembrane region" description="Helical" evidence="1">
    <location>
        <begin position="837"/>
        <end position="857"/>
    </location>
</feature>
<feature type="transmembrane region" description="Helical" evidence="1">
    <location>
        <begin position="1189"/>
        <end position="1206"/>
    </location>
</feature>
<feature type="domain" description="Cyclic nucleotide-binding" evidence="2">
    <location>
        <begin position="1512"/>
        <end position="1628"/>
    </location>
</feature>
<dbReference type="CDD" id="cd00038">
    <property type="entry name" value="CAP_ED"/>
    <property type="match status" value="4"/>
</dbReference>
<feature type="domain" description="Cyclic nucleotide-binding" evidence="2">
    <location>
        <begin position="392"/>
        <end position="510"/>
    </location>
</feature>
<feature type="transmembrane region" description="Helical" evidence="1">
    <location>
        <begin position="1915"/>
        <end position="1933"/>
    </location>
</feature>
<dbReference type="RefSeq" id="XP_013174091.1">
    <property type="nucleotide sequence ID" value="XM_013318637.1"/>
</dbReference>
<feature type="transmembrane region" description="Helical" evidence="1">
    <location>
        <begin position="1698"/>
        <end position="1716"/>
    </location>
</feature>
<dbReference type="Gene3D" id="1.10.287.630">
    <property type="entry name" value="Helix hairpin bin"/>
    <property type="match status" value="2"/>
</dbReference>
<keyword evidence="1" id="KW-0812">Transmembrane</keyword>
<keyword evidence="1" id="KW-0472">Membrane</keyword>
<feature type="transmembrane region" description="Helical" evidence="1">
    <location>
        <begin position="209"/>
        <end position="232"/>
    </location>
</feature>
<dbReference type="InterPro" id="IPR014710">
    <property type="entry name" value="RmlC-like_jellyroll"/>
</dbReference>
<dbReference type="GO" id="GO:0005242">
    <property type="term" value="F:inward rectifier potassium channel activity"/>
    <property type="evidence" value="ECO:0007669"/>
    <property type="project" value="TreeGrafter"/>
</dbReference>
<dbReference type="Gene3D" id="2.60.120.10">
    <property type="entry name" value="Jelly Rolls"/>
    <property type="match status" value="4"/>
</dbReference>
<feature type="transmembrane region" description="Helical" evidence="1">
    <location>
        <begin position="684"/>
        <end position="707"/>
    </location>
</feature>
<feature type="transmembrane region" description="Helical" evidence="1">
    <location>
        <begin position="1218"/>
        <end position="1238"/>
    </location>
</feature>
<feature type="transmembrane region" description="Helical" evidence="1">
    <location>
        <begin position="1775"/>
        <end position="1794"/>
    </location>
</feature>
<feature type="transmembrane region" description="Helical" evidence="1">
    <location>
        <begin position="1722"/>
        <end position="1740"/>
    </location>
</feature>
<organism evidence="3">
    <name type="scientific">Papilio xuthus</name>
    <name type="common">Asian swallowtail butterfly</name>
    <dbReference type="NCBI Taxonomy" id="66420"/>
    <lineage>
        <taxon>Eukaryota</taxon>
        <taxon>Metazoa</taxon>
        <taxon>Ecdysozoa</taxon>
        <taxon>Arthropoda</taxon>
        <taxon>Hexapoda</taxon>
        <taxon>Insecta</taxon>
        <taxon>Pterygota</taxon>
        <taxon>Neoptera</taxon>
        <taxon>Endopterygota</taxon>
        <taxon>Lepidoptera</taxon>
        <taxon>Glossata</taxon>
        <taxon>Ditrysia</taxon>
        <taxon>Papilionoidea</taxon>
        <taxon>Papilionidae</taxon>
        <taxon>Papilioninae</taxon>
        <taxon>Papilio</taxon>
    </lineage>
</organism>
<dbReference type="InterPro" id="IPR013099">
    <property type="entry name" value="K_chnl_dom"/>
</dbReference>
<feature type="transmembrane region" description="Helical" evidence="1">
    <location>
        <begin position="1153"/>
        <end position="1177"/>
    </location>
</feature>
<feature type="transmembrane region" description="Helical" evidence="1">
    <location>
        <begin position="288"/>
        <end position="310"/>
    </location>
</feature>
<feature type="transmembrane region" description="Helical" evidence="1">
    <location>
        <begin position="806"/>
        <end position="825"/>
    </location>
</feature>
<dbReference type="SMART" id="SM00100">
    <property type="entry name" value="cNMP"/>
    <property type="match status" value="4"/>
</dbReference>
<feature type="domain" description="Cyclic nucleotide-binding" evidence="2">
    <location>
        <begin position="943"/>
        <end position="1045"/>
    </location>
</feature>
<dbReference type="Proteomes" id="UP000694872">
    <property type="component" value="Unplaced"/>
</dbReference>
<dbReference type="SUPFAM" id="SSF51206">
    <property type="entry name" value="cAMP-binding domain-like"/>
    <property type="match status" value="4"/>
</dbReference>
<reference evidence="3" key="1">
    <citation type="submission" date="2025-08" db="UniProtKB">
        <authorList>
            <consortium name="RefSeq"/>
        </authorList>
    </citation>
    <scope>IDENTIFICATION</scope>
</reference>
<dbReference type="InterPro" id="IPR018490">
    <property type="entry name" value="cNMP-bd_dom_sf"/>
</dbReference>
<dbReference type="Gene3D" id="1.10.287.70">
    <property type="match status" value="4"/>
</dbReference>
<dbReference type="Pfam" id="PF07885">
    <property type="entry name" value="Ion_trans_2"/>
    <property type="match status" value="2"/>
</dbReference>
<dbReference type="PANTHER" id="PTHR10217">
    <property type="entry name" value="VOLTAGE AND LIGAND GATED POTASSIUM CHANNEL"/>
    <property type="match status" value="1"/>
</dbReference>
<feature type="transmembrane region" description="Helical" evidence="1">
    <location>
        <begin position="244"/>
        <end position="268"/>
    </location>
</feature>
<evidence type="ECO:0000256" key="1">
    <source>
        <dbReference type="SAM" id="Phobius"/>
    </source>
</evidence>
<dbReference type="InterPro" id="IPR050818">
    <property type="entry name" value="KCNH_animal-type"/>
</dbReference>
<protein>
    <submittedName>
        <fullName evidence="3">Uncharacterized protein LOC106122580 isoform X2</fullName>
    </submittedName>
</protein>
<dbReference type="PANTHER" id="PTHR10217:SF548">
    <property type="entry name" value="GH12235P"/>
    <property type="match status" value="1"/>
</dbReference>
<feature type="transmembrane region" description="Helical" evidence="1">
    <location>
        <begin position="1885"/>
        <end position="1903"/>
    </location>
</feature>
<evidence type="ECO:0000313" key="3">
    <source>
        <dbReference type="RefSeq" id="XP_013174091.1"/>
    </source>
</evidence>
<sequence>MSGEENEDSSLDVYKYRNETDRQKKFKIAPRIGRLSRTPTDGKEKPTKTYAILQEPRTDYSNRKLRYVMLIYCNPAWKIFILSVLFVSYILESCLYTFCRRLEKSFWIIILLFSLNAIFAIDVVIIFGLKFFKKWRKTLNLMEPDLYRVILDIILAFPYSLLYFIDPDHSLFDFYTISPIIATIRVYRIIEYFYDRSTQAGSNQWTTFLVQYLILFVLSVHTWTCLWYLYAYRNYDIHKNRSSWSVAAVYLPTETTFDWYFICAYWSVMFLTTNALGDLYPVTTAERVTATAAILVGFLLTTIVFVGSLTSQFITITTRRAKYVRQLQKIQNHLKLIKMDEITTKRIIRYYEDLWYEKSGVFKPKLLKLLPFPLQMEICYDLNAVPLYSSLLFRKLPEAFLRRLSVTMGHRFFLPGDIIYNHNENKTVMVCVTSGVLELLSDEDDESPMISFSKGTCFGEIALIFNIPARCTVKAATYVECQILRKTEFTKLMITYPDLIGEIRKDILKRIARSRVRKENQTGDDQFLLNIYVSKDRKKSSIKCLKDKLRYRQGKTEVNLTKDDELDENCLDLYILSDHIKKRTTSFTCLNSKFPWILESECYLARYWELYMLLIVLYICILYPFYIGIKRSFPGGYLFYAEIVTSISLIINIFISLVTAVKTKKRHIKKFSGILKYRLNSPSFYLDIFALIPFEYIVTIHTATMYYDDYREHLFYLFKGTKLCLVWRLTYFFEKLERKLLSNSILIKIAKYCTFVSLLCYWCGVILYMESCFVARCSQNSWFARAITENIQKPVAIQMRATKTQLPLITSIYFSTTLLLSVGYGDFSPGDKHDMGLVAFLSLFGVLLTGYCISEFSSVVTHWSRTKTAFLEVIITIDKFMRENNMHRAIKSRIMAFYELQWQYNSGVELTDQSWLDTTVVPSELRRKVLHQARFKALTSIKFFQVKNKAYIQTLTGMARDVILPPGEIVYYGGTIPRELYIIERGYCLVTSKAMREEKKERVVGPGNHLGLLVMLYGVPAVNTVVTLTHCKLISISHVAYTSALNLFPDMREHDGLLSPEELKMIADQAKLQSAEAYFQHYNVSEKAPKMKITSFLQDFLDNSFINVYNDYKKKDQSYFKSYNQFTILSKITPYLLMPIAIKPDGIFLKTWAIIRISSAFIMSLLIPIIVSMAPLYGSYNTSLLVFEMISYVDLYLMLHVAFYGAKNQLIYHPYLTAKNYITNAFVVDFLTCFPWYALWKIFVPRHDENHTEEEHYINNHMYHCILRMINVLQIHKLYAAFWTESIGALKRAYLMSVVQFTLLTVFFLNLYTSILITMSCTYVVASDENEFEQRIEILAAKGPLMEATYNPDGNMICQLGSWLDEAKTFKVKNLTPAKAYLLAYYWSATSFSGAGFGDIIAQDTTHMVLSICVTVHGFLFFGYVYARMASLKAMADQMVTNFQENVKHLELFLNREKVAFTLKRTIIDYWKYQWKRTGGWSHQTILGKLHSNLNEDAVLYMYEKTLREIPLFENVEYSFFRSFAKQLQEQYYQKGYMVIRANEVVTSMYIIYRGKVDIISESNEVEACMGPGGIFGNIRGASRYLTQSNVVASRNIDLLCIPGTEFYSILKGYPSVLRKVKESFSSTTKDYVLSTIMSERTSVESPDKSIAESHGSRSFSSIGNTEYIAAKWLLFKPHRWFRSSVVPDSKFVTFMDYFIMCLSYIDFMILIYQMAFMSNAYFLYICIVFDIIFLYKIFLDMHTGYTNRYGDYILNPKKVRNMYFSKTFMRRRDFLSILPVCYLAFAMQLNPNIQNALFCYLRTPQLFRITYLFTYRQHRKINIGSANLFLKLNTIVIWASILSHVNACLFFKLSCLTPVHCKSSNWMSKEELNLRAQYAEGKYFSLYITALWYMINLLTITGTGDVSSQNDFEVIETIIVIIIIKFCTGLLISEMSAMITAHSSSRIAYDYQINELKDGLRDTDLSDHQMNKMWDYVCELWNRQQGRQMPELVYKLPFRLRCQVMQAVYGSHIRESVIFEKTDDDFKRMLVMWMKHCVFFPGNYIVQRGDSDQCIYFIHRGEVEVLTVHPNLTESIYDVLGPEDSFGIAQGLFVGVQHFFSFRARTVVDIVYLKLDEWKYLLDFYPKSAKLVRKKVENVYLAI</sequence>
<keyword evidence="1" id="KW-1133">Transmembrane helix</keyword>
<gene>
    <name evidence="3" type="primary">LOC106122580</name>
</gene>
<dbReference type="GO" id="GO:0042391">
    <property type="term" value="P:regulation of membrane potential"/>
    <property type="evidence" value="ECO:0007669"/>
    <property type="project" value="TreeGrafter"/>
</dbReference>
<dbReference type="GeneID" id="106122580"/>
<dbReference type="InterPro" id="IPR000595">
    <property type="entry name" value="cNMP-bd_dom"/>
</dbReference>
<feature type="transmembrane region" description="Helical" evidence="1">
    <location>
        <begin position="749"/>
        <end position="769"/>
    </location>
</feature>
<dbReference type="PROSITE" id="PS50042">
    <property type="entry name" value="CNMP_BINDING_3"/>
    <property type="match status" value="4"/>
</dbReference>
<dbReference type="Pfam" id="PF00027">
    <property type="entry name" value="cNMP_binding"/>
    <property type="match status" value="4"/>
</dbReference>
<feature type="transmembrane region" description="Helical" evidence="1">
    <location>
        <begin position="639"/>
        <end position="663"/>
    </location>
</feature>
<name>A0AAJ7EEH6_PAPXU</name>